<dbReference type="EMBL" id="QGNY01000007">
    <property type="protein sequence ID" value="PWS30254.1"/>
    <property type="molecule type" value="Genomic_DNA"/>
</dbReference>
<accession>A0A317EU72</accession>
<reference evidence="2" key="1">
    <citation type="submission" date="2018-05" db="EMBL/GenBank/DDBJ databases">
        <title>Pedobacter paludis sp. nov., isolated from wetland soil.</title>
        <authorList>
            <person name="Zhang Y."/>
        </authorList>
    </citation>
    <scope>NUCLEOTIDE SEQUENCE [LARGE SCALE GENOMIC DNA]</scope>
    <source>
        <strain evidence="2">R-8</strain>
    </source>
</reference>
<sequence length="258" mass="27805">MLLKFSFSLKIPRSMLSGKKAIVSQLQERILSLEGYKPGVEGRAMSSGAGCLDAIFPMGRIPLGVLHEFIAGDMESLASTGGFIASLLARLMAGKGGCMWVSASRKIFPSALAAFGLSPERVVFIDLASDRDVLWAAEEALKCDGLSAVVMEVSVISFAQSRRLQLVMEKSRVSCFTLRKNMEKLSSTVAAVRWQVSALPSAPKDGLPGLGFARWQVELLKVKNGIPGSVVLECVNGKLSAVDIMDDLDMEEREAQYG</sequence>
<dbReference type="OrthoDB" id="836928at2"/>
<comment type="caution">
    <text evidence="1">The sequence shown here is derived from an EMBL/GenBank/DDBJ whole genome shotgun (WGS) entry which is preliminary data.</text>
</comment>
<gene>
    <name evidence="1" type="ORF">DF947_17615</name>
</gene>
<evidence type="ECO:0000313" key="1">
    <source>
        <dbReference type="EMBL" id="PWS30254.1"/>
    </source>
</evidence>
<dbReference type="InterPro" id="IPR017026">
    <property type="entry name" value="ImuA"/>
</dbReference>
<dbReference type="PIRSF" id="PIRSF034285">
    <property type="entry name" value="UCP034285"/>
    <property type="match status" value="1"/>
</dbReference>
<proteinExistence type="predicted"/>
<keyword evidence="2" id="KW-1185">Reference proteome</keyword>
<dbReference type="InterPro" id="IPR027417">
    <property type="entry name" value="P-loop_NTPase"/>
</dbReference>
<dbReference type="RefSeq" id="WP_109931373.1">
    <property type="nucleotide sequence ID" value="NZ_QGNY01000007.1"/>
</dbReference>
<organism evidence="1 2">
    <name type="scientific">Pedobacter paludis</name>
    <dbReference type="NCBI Taxonomy" id="2203212"/>
    <lineage>
        <taxon>Bacteria</taxon>
        <taxon>Pseudomonadati</taxon>
        <taxon>Bacteroidota</taxon>
        <taxon>Sphingobacteriia</taxon>
        <taxon>Sphingobacteriales</taxon>
        <taxon>Sphingobacteriaceae</taxon>
        <taxon>Pedobacter</taxon>
    </lineage>
</organism>
<dbReference type="AlphaFoldDB" id="A0A317EU72"/>
<name>A0A317EU72_9SPHI</name>
<evidence type="ECO:0000313" key="2">
    <source>
        <dbReference type="Proteomes" id="UP000245391"/>
    </source>
</evidence>
<protein>
    <submittedName>
        <fullName evidence="1">Error-prone repair protein ImuA</fullName>
    </submittedName>
</protein>
<dbReference type="SUPFAM" id="SSF52540">
    <property type="entry name" value="P-loop containing nucleoside triphosphate hydrolases"/>
    <property type="match status" value="1"/>
</dbReference>
<dbReference type="Gene3D" id="3.40.50.300">
    <property type="entry name" value="P-loop containing nucleotide triphosphate hydrolases"/>
    <property type="match status" value="1"/>
</dbReference>
<dbReference type="Proteomes" id="UP000245391">
    <property type="component" value="Unassembled WGS sequence"/>
</dbReference>